<gene>
    <name evidence="2" type="ORF">M6B38_294265</name>
    <name evidence="1" type="ORF">M6B38_350080</name>
</gene>
<evidence type="ECO:0000313" key="3">
    <source>
        <dbReference type="Proteomes" id="UP001140949"/>
    </source>
</evidence>
<dbReference type="EMBL" id="JANAVB010016998">
    <property type="protein sequence ID" value="KAJ6831201.1"/>
    <property type="molecule type" value="Genomic_DNA"/>
</dbReference>
<reference evidence="1" key="2">
    <citation type="submission" date="2023-04" db="EMBL/GenBank/DDBJ databases">
        <authorList>
            <person name="Bruccoleri R.E."/>
            <person name="Oakeley E.J."/>
            <person name="Faust A.-M."/>
            <person name="Dessus-Babus S."/>
            <person name="Altorfer M."/>
            <person name="Burckhardt D."/>
            <person name="Oertli M."/>
            <person name="Naumann U."/>
            <person name="Petersen F."/>
            <person name="Wong J."/>
        </authorList>
    </citation>
    <scope>NUCLEOTIDE SEQUENCE</scope>
    <source>
        <strain evidence="1">GSM-AAB239-AS_SAM_17_03QT</strain>
        <tissue evidence="1">Leaf</tissue>
    </source>
</reference>
<sequence length="118" mass="13018">MVIGAGQRRRRGHPGAGRCRTGLTGIADLRRRGWQHLCSMVSAAPGRRSSSFGAGRHAQVSGVHLVSRWSVIRNSTSRDCRDRQIRLRSGDGEVGDFSGEMDYLYVAPSHTLTHTYPK</sequence>
<keyword evidence="3" id="KW-1185">Reference proteome</keyword>
<dbReference type="AlphaFoldDB" id="A0AAX6GSI4"/>
<organism evidence="1 3">
    <name type="scientific">Iris pallida</name>
    <name type="common">Sweet iris</name>
    <dbReference type="NCBI Taxonomy" id="29817"/>
    <lineage>
        <taxon>Eukaryota</taxon>
        <taxon>Viridiplantae</taxon>
        <taxon>Streptophyta</taxon>
        <taxon>Embryophyta</taxon>
        <taxon>Tracheophyta</taxon>
        <taxon>Spermatophyta</taxon>
        <taxon>Magnoliopsida</taxon>
        <taxon>Liliopsida</taxon>
        <taxon>Asparagales</taxon>
        <taxon>Iridaceae</taxon>
        <taxon>Iridoideae</taxon>
        <taxon>Irideae</taxon>
        <taxon>Iris</taxon>
    </lineage>
</organism>
<dbReference type="EMBL" id="JANAVB010006796">
    <property type="protein sequence ID" value="KAJ6844032.1"/>
    <property type="molecule type" value="Genomic_DNA"/>
</dbReference>
<reference evidence="1" key="1">
    <citation type="journal article" date="2023" name="GigaByte">
        <title>Genome assembly of the bearded iris, Iris pallida Lam.</title>
        <authorList>
            <person name="Bruccoleri R.E."/>
            <person name="Oakeley E.J."/>
            <person name="Faust A.M.E."/>
            <person name="Altorfer M."/>
            <person name="Dessus-Babus S."/>
            <person name="Burckhardt D."/>
            <person name="Oertli M."/>
            <person name="Naumann U."/>
            <person name="Petersen F."/>
            <person name="Wong J."/>
        </authorList>
    </citation>
    <scope>NUCLEOTIDE SEQUENCE</scope>
    <source>
        <strain evidence="1">GSM-AAB239-AS_SAM_17_03QT</strain>
    </source>
</reference>
<comment type="caution">
    <text evidence="1">The sequence shown here is derived from an EMBL/GenBank/DDBJ whole genome shotgun (WGS) entry which is preliminary data.</text>
</comment>
<evidence type="ECO:0000313" key="2">
    <source>
        <dbReference type="EMBL" id="KAJ6844032.1"/>
    </source>
</evidence>
<accession>A0AAX6GSI4</accession>
<dbReference type="Proteomes" id="UP001140949">
    <property type="component" value="Unassembled WGS sequence"/>
</dbReference>
<proteinExistence type="predicted"/>
<name>A0AAX6GSI4_IRIPA</name>
<protein>
    <submittedName>
        <fullName evidence="1">Uncharacterized protein</fullName>
    </submittedName>
</protein>
<evidence type="ECO:0000313" key="1">
    <source>
        <dbReference type="EMBL" id="KAJ6831201.1"/>
    </source>
</evidence>